<dbReference type="RefSeq" id="WP_081130391.1">
    <property type="nucleotide sequence ID" value="NZ_LDOS01000005.1"/>
</dbReference>
<keyword evidence="2" id="KW-1185">Reference proteome</keyword>
<accession>A0A4S3KMU3</accession>
<dbReference type="Proteomes" id="UP000307749">
    <property type="component" value="Unassembled WGS sequence"/>
</dbReference>
<dbReference type="STRING" id="993689.GCA_002077135_00363"/>
<evidence type="ECO:0000313" key="2">
    <source>
        <dbReference type="Proteomes" id="UP000307749"/>
    </source>
</evidence>
<evidence type="ECO:0000313" key="1">
    <source>
        <dbReference type="EMBL" id="THD10139.1"/>
    </source>
</evidence>
<evidence type="ECO:0008006" key="3">
    <source>
        <dbReference type="Google" id="ProtNLM"/>
    </source>
</evidence>
<sequence length="101" mass="11194">MCPRPVDVCHSTALESYEVFEARLIRALGATVGGGGLSRALGYPTQDAFRKAHQRGRVPIATFEVRGRRGRFAMVVDIAAWLWRERDEHCRPSTTIRGGAP</sequence>
<organism evidence="1 2">
    <name type="scientific">Metallibacterium scheffleri</name>
    <dbReference type="NCBI Taxonomy" id="993689"/>
    <lineage>
        <taxon>Bacteria</taxon>
        <taxon>Pseudomonadati</taxon>
        <taxon>Pseudomonadota</taxon>
        <taxon>Gammaproteobacteria</taxon>
        <taxon>Lysobacterales</taxon>
        <taxon>Rhodanobacteraceae</taxon>
        <taxon>Metallibacterium</taxon>
    </lineage>
</organism>
<protein>
    <recommendedName>
        <fullName evidence="3">Pyocin activator protein PrtN</fullName>
    </recommendedName>
</protein>
<proteinExistence type="predicted"/>
<gene>
    <name evidence="1" type="ORF">B1806_09750</name>
</gene>
<dbReference type="EMBL" id="MWQO01000033">
    <property type="protein sequence ID" value="THD10139.1"/>
    <property type="molecule type" value="Genomic_DNA"/>
</dbReference>
<dbReference type="OrthoDB" id="8591913at2"/>
<name>A0A4S3KMU3_9GAMM</name>
<reference evidence="1 2" key="1">
    <citation type="submission" date="2017-02" db="EMBL/GenBank/DDBJ databases">
        <title>Whole genome sequencing of Metallibacterium scheffleri DSM 24874 (T).</title>
        <authorList>
            <person name="Kumar S."/>
            <person name="Patil P."/>
            <person name="Patil P.B."/>
        </authorList>
    </citation>
    <scope>NUCLEOTIDE SEQUENCE [LARGE SCALE GENOMIC DNA]</scope>
    <source>
        <strain evidence="1 2">DSM 24874</strain>
    </source>
</reference>
<dbReference type="AlphaFoldDB" id="A0A4S3KMU3"/>
<comment type="caution">
    <text evidence="1">The sequence shown here is derived from an EMBL/GenBank/DDBJ whole genome shotgun (WGS) entry which is preliminary data.</text>
</comment>